<dbReference type="PANTHER" id="PTHR35796">
    <property type="entry name" value="HYPOTHETICAL CYTOSOLIC PROTEIN"/>
    <property type="match status" value="1"/>
</dbReference>
<dbReference type="AlphaFoldDB" id="A0A382VWS3"/>
<feature type="domain" description="Bacterial Pleckstrin homology" evidence="1">
    <location>
        <begin position="3"/>
        <end position="124"/>
    </location>
</feature>
<dbReference type="SUPFAM" id="SSF50729">
    <property type="entry name" value="PH domain-like"/>
    <property type="match status" value="1"/>
</dbReference>
<accession>A0A382VWS3</accession>
<gene>
    <name evidence="2" type="ORF">METZ01_LOCUS403162</name>
</gene>
<proteinExistence type="predicted"/>
<dbReference type="InterPro" id="IPR037063">
    <property type="entry name" value="PHb_sf"/>
</dbReference>
<evidence type="ECO:0000259" key="1">
    <source>
        <dbReference type="Pfam" id="PF08000"/>
    </source>
</evidence>
<dbReference type="EMBL" id="UINC01154817">
    <property type="protein sequence ID" value="SVD50308.1"/>
    <property type="molecule type" value="Genomic_DNA"/>
</dbReference>
<dbReference type="PANTHER" id="PTHR35796:SF3">
    <property type="entry name" value="BHLH DOMAIN-CONTAINING PROTEIN"/>
    <property type="match status" value="1"/>
</dbReference>
<evidence type="ECO:0000313" key="2">
    <source>
        <dbReference type="EMBL" id="SVD50308.1"/>
    </source>
</evidence>
<reference evidence="2" key="1">
    <citation type="submission" date="2018-05" db="EMBL/GenBank/DDBJ databases">
        <authorList>
            <person name="Lanie J.A."/>
            <person name="Ng W.-L."/>
            <person name="Kazmierczak K.M."/>
            <person name="Andrzejewski T.M."/>
            <person name="Davidsen T.M."/>
            <person name="Wayne K.J."/>
            <person name="Tettelin H."/>
            <person name="Glass J.I."/>
            <person name="Rusch D."/>
            <person name="Podicherti R."/>
            <person name="Tsui H.-C.T."/>
            <person name="Winkler M.E."/>
        </authorList>
    </citation>
    <scope>NUCLEOTIDE SEQUENCE</scope>
</reference>
<protein>
    <recommendedName>
        <fullName evidence="1">Bacterial Pleckstrin homology domain-containing protein</fullName>
    </recommendedName>
</protein>
<dbReference type="Gene3D" id="2.30.29.50">
    <property type="entry name" value="Bacterial Pleckstrin homology domain"/>
    <property type="match status" value="1"/>
</dbReference>
<organism evidence="2">
    <name type="scientific">marine metagenome</name>
    <dbReference type="NCBI Taxonomy" id="408172"/>
    <lineage>
        <taxon>unclassified sequences</taxon>
        <taxon>metagenomes</taxon>
        <taxon>ecological metagenomes</taxon>
    </lineage>
</organism>
<dbReference type="CDD" id="cd13225">
    <property type="entry name" value="PH-like_bacteria"/>
    <property type="match status" value="1"/>
</dbReference>
<name>A0A382VWS3_9ZZZZ</name>
<dbReference type="InterPro" id="IPR012544">
    <property type="entry name" value="PHb"/>
</dbReference>
<dbReference type="Pfam" id="PF08000">
    <property type="entry name" value="bPH_1"/>
    <property type="match status" value="1"/>
</dbReference>
<sequence>MGLYSSLRGRAGSVDVEKVTEQVEPFLLEDETIESAYKIFRDMIIFTNRRMVLVDVQGFTGKKKKFVSLPYKSITAFSVETAGLFDGDATLSIWTAHLPQDKPHELEFKKGDSIFDVQKSLVKHAATVL</sequence>